<sequence>MFGIDENVEKFEAREATKHDMQRIRIPVCMQLDIPISWDRTKVFEALDEARLNGTPDMNIRIKAISIEDLNIFADISKKLLRNVDVFCSEINTMMSTMLSEAAIDTTKDAQLCVNLEVQDMTDINLTTEEVIVKVQTSFNTNLTVSVNLRQKFKIKKHFLNKSPAIYSCIKTGNKLVLIDYLGDRLIICNSNSTDIHHILLSYTPRYITEINCNTVAISCIDRTILTINISTCSVTSTINTNGDCYGISYNENNLYVVIDRSIIHVMDLTGKVIHTMPLPSDRIFDITVYRDRLVCIDLTSIYCCSLDRKIIWMFTNDEFQKLSGVTTDDEGNVYVTYSKTNNVVVVSDDGQHHRELVTESDGFDEPWGIYFDKQENILLVCNYRDDKVSLFDVTKAAT</sequence>
<dbReference type="InterPro" id="IPR011042">
    <property type="entry name" value="6-blade_b-propeller_TolB-like"/>
</dbReference>
<dbReference type="AlphaFoldDB" id="A0A8B6EK06"/>
<dbReference type="Proteomes" id="UP000596742">
    <property type="component" value="Unassembled WGS sequence"/>
</dbReference>
<protein>
    <submittedName>
        <fullName evidence="1">Uncharacterized protein</fullName>
    </submittedName>
</protein>
<dbReference type="Gene3D" id="2.120.10.30">
    <property type="entry name" value="TolB, C-terminal domain"/>
    <property type="match status" value="1"/>
</dbReference>
<reference evidence="1" key="1">
    <citation type="submission" date="2018-11" db="EMBL/GenBank/DDBJ databases">
        <authorList>
            <person name="Alioto T."/>
            <person name="Alioto T."/>
        </authorList>
    </citation>
    <scope>NUCLEOTIDE SEQUENCE</scope>
</reference>
<accession>A0A8B6EK06</accession>
<proteinExistence type="predicted"/>
<comment type="caution">
    <text evidence="1">The sequence shown here is derived from an EMBL/GenBank/DDBJ whole genome shotgun (WGS) entry which is preliminary data.</text>
</comment>
<name>A0A8B6EK06_MYTGA</name>
<dbReference type="OrthoDB" id="10316271at2759"/>
<dbReference type="SUPFAM" id="SSF101898">
    <property type="entry name" value="NHL repeat"/>
    <property type="match status" value="1"/>
</dbReference>
<evidence type="ECO:0000313" key="1">
    <source>
        <dbReference type="EMBL" id="VDI35474.1"/>
    </source>
</evidence>
<dbReference type="EMBL" id="UYJE01005238">
    <property type="protein sequence ID" value="VDI35474.1"/>
    <property type="molecule type" value="Genomic_DNA"/>
</dbReference>
<organism evidence="1 2">
    <name type="scientific">Mytilus galloprovincialis</name>
    <name type="common">Mediterranean mussel</name>
    <dbReference type="NCBI Taxonomy" id="29158"/>
    <lineage>
        <taxon>Eukaryota</taxon>
        <taxon>Metazoa</taxon>
        <taxon>Spiralia</taxon>
        <taxon>Lophotrochozoa</taxon>
        <taxon>Mollusca</taxon>
        <taxon>Bivalvia</taxon>
        <taxon>Autobranchia</taxon>
        <taxon>Pteriomorphia</taxon>
        <taxon>Mytilida</taxon>
        <taxon>Mytiloidea</taxon>
        <taxon>Mytilidae</taxon>
        <taxon>Mytilinae</taxon>
        <taxon>Mytilus</taxon>
    </lineage>
</organism>
<keyword evidence="2" id="KW-1185">Reference proteome</keyword>
<gene>
    <name evidence="1" type="ORF">MGAL_10B003846</name>
</gene>
<evidence type="ECO:0000313" key="2">
    <source>
        <dbReference type="Proteomes" id="UP000596742"/>
    </source>
</evidence>